<reference evidence="2" key="1">
    <citation type="journal article" date="2024" name="Proc. Natl. Acad. Sci. U.S.A.">
        <title>Extraordinary preservation of gene collinearity over three hundred million years revealed in homosporous lycophytes.</title>
        <authorList>
            <person name="Li C."/>
            <person name="Wickell D."/>
            <person name="Kuo L.Y."/>
            <person name="Chen X."/>
            <person name="Nie B."/>
            <person name="Liao X."/>
            <person name="Peng D."/>
            <person name="Ji J."/>
            <person name="Jenkins J."/>
            <person name="Williams M."/>
            <person name="Shu S."/>
            <person name="Plott C."/>
            <person name="Barry K."/>
            <person name="Rajasekar S."/>
            <person name="Grimwood J."/>
            <person name="Han X."/>
            <person name="Sun S."/>
            <person name="Hou Z."/>
            <person name="He W."/>
            <person name="Dai G."/>
            <person name="Sun C."/>
            <person name="Schmutz J."/>
            <person name="Leebens-Mack J.H."/>
            <person name="Li F.W."/>
            <person name="Wang L."/>
        </authorList>
    </citation>
    <scope>NUCLEOTIDE SEQUENCE [LARGE SCALE GENOMIC DNA]</scope>
    <source>
        <strain evidence="2">cv. PW_Plant_1</strain>
    </source>
</reference>
<evidence type="ECO:0000313" key="2">
    <source>
        <dbReference type="Proteomes" id="UP001162992"/>
    </source>
</evidence>
<evidence type="ECO:0000313" key="1">
    <source>
        <dbReference type="EMBL" id="KAJ7546638.1"/>
    </source>
</evidence>
<dbReference type="EMBL" id="CM055099">
    <property type="protein sequence ID" value="KAJ7546638.1"/>
    <property type="molecule type" value="Genomic_DNA"/>
</dbReference>
<proteinExistence type="predicted"/>
<dbReference type="Proteomes" id="UP001162992">
    <property type="component" value="Chromosome 8"/>
</dbReference>
<protein>
    <submittedName>
        <fullName evidence="1">Uncharacterized protein</fullName>
    </submittedName>
</protein>
<sequence length="424" mass="46743">MKVERGTARVVKPSEEAPASLPKLVPLSSSDLVVPRVHVEVLYAFNAPAPPVSLLEHGLAKVVSVYREWAGRLGKDVCGRPAIELNDEGVVFIEAQADGTIQELMPFHPVPFLRDLVPVNRGVPELLLIQVTKFSCGGLTVGVARQHQVADGESASAFMNAWASIVKELSLPFEPVHDRSALMARDPPKPTYDHIEYRKPPPKPESEAIEYPPLAVKKFHFSMEMLQKIKQKAVKESGGFYTTFESLTSHLWRSITEARGVSGEVQTRALVAMNGRKRLDSNFPESYFGNVISHACPQTTAQELLEQPLSYAAGLVNAAIKRVDRDYIRSALDFVELQQKNPVQIARSSRTVLTPNLSVTSWVQLPLYQLDFGWGTPVFAGNPGVPFEGIIILTPSYTKDGSVDATVGLFEPDMAKLEEIHNQL</sequence>
<accession>A0ACC2CXK7</accession>
<name>A0ACC2CXK7_DIPCM</name>
<comment type="caution">
    <text evidence="1">The sequence shown here is derived from an EMBL/GenBank/DDBJ whole genome shotgun (WGS) entry which is preliminary data.</text>
</comment>
<keyword evidence="2" id="KW-1185">Reference proteome</keyword>
<organism evidence="1 2">
    <name type="scientific">Diphasiastrum complanatum</name>
    <name type="common">Issler's clubmoss</name>
    <name type="synonym">Lycopodium complanatum</name>
    <dbReference type="NCBI Taxonomy" id="34168"/>
    <lineage>
        <taxon>Eukaryota</taxon>
        <taxon>Viridiplantae</taxon>
        <taxon>Streptophyta</taxon>
        <taxon>Embryophyta</taxon>
        <taxon>Tracheophyta</taxon>
        <taxon>Lycopodiopsida</taxon>
        <taxon>Lycopodiales</taxon>
        <taxon>Lycopodiaceae</taxon>
        <taxon>Lycopodioideae</taxon>
        <taxon>Diphasiastrum</taxon>
    </lineage>
</organism>
<gene>
    <name evidence="1" type="ORF">O6H91_08G048300</name>
</gene>